<dbReference type="SUPFAM" id="SSF53335">
    <property type="entry name" value="S-adenosyl-L-methionine-dependent methyltransferases"/>
    <property type="match status" value="1"/>
</dbReference>
<dbReference type="Gene3D" id="3.40.50.150">
    <property type="entry name" value="Vaccinia Virus protein VP39"/>
    <property type="match status" value="1"/>
</dbReference>
<dbReference type="EMBL" id="CP080333">
    <property type="protein sequence ID" value="QYL19178.1"/>
    <property type="molecule type" value="Genomic_DNA"/>
</dbReference>
<sequence>MTAGLPRSYFDALYAESTDPWDLATRWYERRKYAITLALLPHERYRHAFEPGCSIGVLTDHLSARCDRVTATDVADAALTRADARLRASGRRDAVTLLNQSFDSDWPASDFDLVLISELAYYFDAATLRATVDREFPRLQSPATIVTAHWRHPVADYPLSGDAATAIIAAAPGLTRIGGYRDDDVVIEIFHTGSAQSVAARTGVPGAQPR</sequence>
<proteinExistence type="predicted"/>
<evidence type="ECO:0000313" key="1">
    <source>
        <dbReference type="EMBL" id="QYL19178.1"/>
    </source>
</evidence>
<dbReference type="InterPro" id="IPR029063">
    <property type="entry name" value="SAM-dependent_MTases_sf"/>
</dbReference>
<reference evidence="1 2" key="1">
    <citation type="submission" date="2021-07" db="EMBL/GenBank/DDBJ databases">
        <title>Whole genome sequencing of non-tuberculosis mycobacteria type-strains.</title>
        <authorList>
            <person name="Igarashi Y."/>
            <person name="Osugi A."/>
            <person name="Mitarai S."/>
        </authorList>
    </citation>
    <scope>NUCLEOTIDE SEQUENCE [LARGE SCALE GENOMIC DNA]</scope>
    <source>
        <strain evidence="1 2">JCM 16370</strain>
    </source>
</reference>
<evidence type="ECO:0000313" key="2">
    <source>
        <dbReference type="Proteomes" id="UP000825367"/>
    </source>
</evidence>
<dbReference type="RefSeq" id="WP_096311251.1">
    <property type="nucleotide sequence ID" value="NZ_BAAAVX010000005.1"/>
</dbReference>
<dbReference type="Pfam" id="PF05401">
    <property type="entry name" value="NodS"/>
    <property type="match status" value="1"/>
</dbReference>
<accession>A0ABX8VSK8</accession>
<dbReference type="Proteomes" id="UP000825367">
    <property type="component" value="Chromosome"/>
</dbReference>
<organism evidence="1 2">
    <name type="scientific">Mycolicibacterium pallens</name>
    <dbReference type="NCBI Taxonomy" id="370524"/>
    <lineage>
        <taxon>Bacteria</taxon>
        <taxon>Bacillati</taxon>
        <taxon>Actinomycetota</taxon>
        <taxon>Actinomycetes</taxon>
        <taxon>Mycobacteriales</taxon>
        <taxon>Mycobacteriaceae</taxon>
        <taxon>Mycolicibacterium</taxon>
    </lineage>
</organism>
<name>A0ABX8VSK8_9MYCO</name>
<keyword evidence="2" id="KW-1185">Reference proteome</keyword>
<gene>
    <name evidence="1" type="ORF">K0O64_12235</name>
</gene>
<dbReference type="InterPro" id="IPR008715">
    <property type="entry name" value="SAM-MeTfrase_NodS-like"/>
</dbReference>
<protein>
    <submittedName>
        <fullName evidence="1">Nodulation S family protein</fullName>
    </submittedName>
</protein>